<dbReference type="InterPro" id="IPR037294">
    <property type="entry name" value="ABC_BtuC-like"/>
</dbReference>
<evidence type="ECO:0000256" key="9">
    <source>
        <dbReference type="ARBA" id="ARBA00022989"/>
    </source>
</evidence>
<dbReference type="SUPFAM" id="SSF81345">
    <property type="entry name" value="ABC transporter involved in vitamin B12 uptake, BtuC"/>
    <property type="match status" value="1"/>
</dbReference>
<keyword evidence="5" id="KW-1003">Cell membrane</keyword>
<evidence type="ECO:0000256" key="12">
    <source>
        <dbReference type="ARBA" id="ARBA00040080"/>
    </source>
</evidence>
<dbReference type="InterPro" id="IPR001626">
    <property type="entry name" value="ABC_TroCD"/>
</dbReference>
<dbReference type="Gene3D" id="1.10.3470.10">
    <property type="entry name" value="ABC transporter involved in vitamin B12 uptake, BtuC"/>
    <property type="match status" value="1"/>
</dbReference>
<dbReference type="PANTHER" id="PTHR30477:SF23">
    <property type="entry name" value="HIGH-AFFINITY ZINC UPTAKE SYSTEM MEMBRANE PROTEIN ZNUB"/>
    <property type="match status" value="1"/>
</dbReference>
<keyword evidence="10" id="KW-0406">Ion transport</keyword>
<evidence type="ECO:0000256" key="1">
    <source>
        <dbReference type="ARBA" id="ARBA00002313"/>
    </source>
</evidence>
<keyword evidence="4 13" id="KW-0813">Transport</keyword>
<feature type="transmembrane region" description="Helical" evidence="14">
    <location>
        <begin position="6"/>
        <end position="28"/>
    </location>
</feature>
<evidence type="ECO:0000256" key="11">
    <source>
        <dbReference type="ARBA" id="ARBA00023136"/>
    </source>
</evidence>
<evidence type="ECO:0000256" key="6">
    <source>
        <dbReference type="ARBA" id="ARBA00022692"/>
    </source>
</evidence>
<sequence length="263" mass="29490">MIELLFPGWLAGILLSIIIGPLGSFIIWNRMSYFGDTIAHSSILGIAFGLLLNINPFYTTIVVLLILTFILVFIEKQSKFNIDTFLGIIAHSSLSFGLVIISFIKNIRIDFMSCLFGDLLSINYNDILIISIMVFIISMLIFINWNKLLSITTNYELAFVEKINIKKIRLLLLLMIAITIGITMKFIGILIINSLLIIPAAIARFFSKTPEEMAIISIIISIISITTGLFFSTYYDTPTGPSIVLCSTILFILSFIIKIKNIN</sequence>
<evidence type="ECO:0000256" key="14">
    <source>
        <dbReference type="SAM" id="Phobius"/>
    </source>
</evidence>
<gene>
    <name evidence="15" type="primary">znuB</name>
    <name evidence="15" type="ORF">PRHACTZTBTEA_602</name>
</gene>
<reference evidence="15" key="1">
    <citation type="submission" date="2024-04" db="EMBL/GenBank/DDBJ databases">
        <authorList>
            <person name="Manzano-Marin A."/>
            <person name="Manzano-Marin A."/>
            <person name="Alejandro Manzano Marin A."/>
        </authorList>
    </citation>
    <scope>NUCLEOTIDE SEQUENCE [LARGE SCALE GENOMIC DNA]</scope>
    <source>
        <strain evidence="15">TABTEA</strain>
    </source>
</reference>
<keyword evidence="6 13" id="KW-0812">Transmembrane</keyword>
<feature type="transmembrane region" description="Helical" evidence="14">
    <location>
        <begin position="86"/>
        <end position="107"/>
    </location>
</feature>
<accession>A0ABM9NPU1</accession>
<organism evidence="15 16">
    <name type="scientific">Candidatus Providencia siddallii</name>
    <dbReference type="NCBI Taxonomy" id="1715285"/>
    <lineage>
        <taxon>Bacteria</taxon>
        <taxon>Pseudomonadati</taxon>
        <taxon>Pseudomonadota</taxon>
        <taxon>Gammaproteobacteria</taxon>
        <taxon>Enterobacterales</taxon>
        <taxon>Morganellaceae</taxon>
        <taxon>Providencia</taxon>
    </lineage>
</organism>
<evidence type="ECO:0000256" key="4">
    <source>
        <dbReference type="ARBA" id="ARBA00022448"/>
    </source>
</evidence>
<feature type="transmembrane region" description="Helical" evidence="14">
    <location>
        <begin position="127"/>
        <end position="146"/>
    </location>
</feature>
<protein>
    <recommendedName>
        <fullName evidence="12">High-affinity zinc uptake system membrane protein ZnuB</fullName>
    </recommendedName>
</protein>
<feature type="transmembrane region" description="Helical" evidence="14">
    <location>
        <begin position="167"/>
        <end position="184"/>
    </location>
</feature>
<evidence type="ECO:0000313" key="16">
    <source>
        <dbReference type="Proteomes" id="UP001497533"/>
    </source>
</evidence>
<keyword evidence="8" id="KW-0864">Zinc transport</keyword>
<proteinExistence type="inferred from homology"/>
<keyword evidence="7" id="KW-0862">Zinc</keyword>
<evidence type="ECO:0000256" key="13">
    <source>
        <dbReference type="RuleBase" id="RU003943"/>
    </source>
</evidence>
<keyword evidence="16" id="KW-1185">Reference proteome</keyword>
<dbReference type="RefSeq" id="WP_341765307.1">
    <property type="nucleotide sequence ID" value="NZ_OZ034688.1"/>
</dbReference>
<evidence type="ECO:0000256" key="8">
    <source>
        <dbReference type="ARBA" id="ARBA00022906"/>
    </source>
</evidence>
<evidence type="ECO:0000313" key="15">
    <source>
        <dbReference type="EMBL" id="CAL1329508.1"/>
    </source>
</evidence>
<comment type="subcellular location">
    <subcellularLocation>
        <location evidence="2 13">Cell membrane</location>
        <topology evidence="2 13">Multi-pass membrane protein</topology>
    </subcellularLocation>
</comment>
<dbReference type="NCBIfam" id="NF007089">
    <property type="entry name" value="PRK09543.1"/>
    <property type="match status" value="1"/>
</dbReference>
<evidence type="ECO:0000256" key="3">
    <source>
        <dbReference type="ARBA" id="ARBA00008034"/>
    </source>
</evidence>
<comment type="function">
    <text evidence="1">Involved in the high-affinity zinc uptake transport system.</text>
</comment>
<dbReference type="EMBL" id="OZ034688">
    <property type="protein sequence ID" value="CAL1329508.1"/>
    <property type="molecule type" value="Genomic_DNA"/>
</dbReference>
<comment type="similarity">
    <text evidence="3 13">Belongs to the ABC-3 integral membrane protein family.</text>
</comment>
<evidence type="ECO:0000256" key="2">
    <source>
        <dbReference type="ARBA" id="ARBA00004651"/>
    </source>
</evidence>
<dbReference type="Pfam" id="PF00950">
    <property type="entry name" value="ABC-3"/>
    <property type="match status" value="1"/>
</dbReference>
<feature type="transmembrane region" description="Helical" evidence="14">
    <location>
        <begin position="214"/>
        <end position="235"/>
    </location>
</feature>
<evidence type="ECO:0000256" key="7">
    <source>
        <dbReference type="ARBA" id="ARBA00022833"/>
    </source>
</evidence>
<feature type="transmembrane region" description="Helical" evidence="14">
    <location>
        <begin position="57"/>
        <end position="74"/>
    </location>
</feature>
<name>A0ABM9NPU1_9GAMM</name>
<dbReference type="PANTHER" id="PTHR30477">
    <property type="entry name" value="ABC-TRANSPORTER METAL-BINDING PROTEIN"/>
    <property type="match status" value="1"/>
</dbReference>
<dbReference type="Proteomes" id="UP001497533">
    <property type="component" value="Chromosome"/>
</dbReference>
<evidence type="ECO:0000256" key="10">
    <source>
        <dbReference type="ARBA" id="ARBA00023065"/>
    </source>
</evidence>
<keyword evidence="9 14" id="KW-1133">Transmembrane helix</keyword>
<feature type="transmembrane region" description="Helical" evidence="14">
    <location>
        <begin position="241"/>
        <end position="259"/>
    </location>
</feature>
<evidence type="ECO:0000256" key="5">
    <source>
        <dbReference type="ARBA" id="ARBA00022475"/>
    </source>
</evidence>
<keyword evidence="11 14" id="KW-0472">Membrane</keyword>